<dbReference type="Proteomes" id="UP000584405">
    <property type="component" value="Unassembled WGS sequence"/>
</dbReference>
<comment type="caution">
    <text evidence="2">The sequence shown here is derived from an EMBL/GenBank/DDBJ whole genome shotgun (WGS) entry which is preliminary data.</text>
</comment>
<dbReference type="InterPro" id="IPR036910">
    <property type="entry name" value="HMG_box_dom_sf"/>
</dbReference>
<evidence type="ECO:0000313" key="3">
    <source>
        <dbReference type="Proteomes" id="UP000584405"/>
    </source>
</evidence>
<dbReference type="InterPro" id="IPR009071">
    <property type="entry name" value="HMG_box_dom"/>
</dbReference>
<evidence type="ECO:0000313" key="2">
    <source>
        <dbReference type="EMBL" id="MBA0161201.1"/>
    </source>
</evidence>
<name>A0AAW3RVU8_9GAMM</name>
<sequence length="302" mass="35217">MTEKKMQHTTFHKKINFNKIIILDCLPENDYQTARHLHEKLSDKGFGSGICLLKVQDEKTFRDILQDIREMFNPELSIGFQPIIHIEAHGNPLSMELPDKSTISWNDLADDFRIINKLMGNQLITFVGTCHGYHFIYNNHTIKEFAPVYFCMAPLETISAGDIENSAIAFYESLFSTGNLTLSANLLDSSTFYTYNSDYMFHRAFHETMQKNHRGKALSLRREALITEAIKIMGENWKKMSPKDKRDYLKNARKLLDVSLKSKESLRTEFEKFSISYMGYINEDAFEEIWKHMNHNKQGKLY</sequence>
<dbReference type="AlphaFoldDB" id="A0AAW3RVU8"/>
<organism evidence="2 3">
    <name type="scientific">Pectobacterium versatile</name>
    <dbReference type="NCBI Taxonomy" id="2488639"/>
    <lineage>
        <taxon>Bacteria</taxon>
        <taxon>Pseudomonadati</taxon>
        <taxon>Pseudomonadota</taxon>
        <taxon>Gammaproteobacteria</taxon>
        <taxon>Enterobacterales</taxon>
        <taxon>Pectobacteriaceae</taxon>
        <taxon>Pectobacterium</taxon>
    </lineage>
</organism>
<dbReference type="EMBL" id="JACDRT010000023">
    <property type="protein sequence ID" value="MBA0161201.1"/>
    <property type="molecule type" value="Genomic_DNA"/>
</dbReference>
<dbReference type="Gene3D" id="1.10.30.10">
    <property type="entry name" value="High mobility group box domain"/>
    <property type="match status" value="1"/>
</dbReference>
<evidence type="ECO:0000259" key="1">
    <source>
        <dbReference type="Pfam" id="PF09011"/>
    </source>
</evidence>
<dbReference type="Pfam" id="PF09011">
    <property type="entry name" value="HMG_box_2"/>
    <property type="match status" value="1"/>
</dbReference>
<dbReference type="SUPFAM" id="SSF47095">
    <property type="entry name" value="HMG-box"/>
    <property type="match status" value="1"/>
</dbReference>
<proteinExistence type="predicted"/>
<accession>A0AAW3RVU8</accession>
<gene>
    <name evidence="2" type="ORF">H0253_20450</name>
</gene>
<reference evidence="2 3" key="1">
    <citation type="submission" date="2020-07" db="EMBL/GenBank/DDBJ databases">
        <title>Updated taxonomy of Pectobacterium genus in the CIRM-CFBP bacterial collection: when new species reveal old endemic population.</title>
        <authorList>
            <person name="Pedron J."/>
            <person name="Barny M.A."/>
            <person name="Portier P."/>
        </authorList>
    </citation>
    <scope>NUCLEOTIDE SEQUENCE [LARGE SCALE GENOMIC DNA]</scope>
    <source>
        <strain evidence="2 3">CFBP5669</strain>
    </source>
</reference>
<feature type="domain" description="HMG box" evidence="1">
    <location>
        <begin position="205"/>
        <end position="254"/>
    </location>
</feature>
<protein>
    <submittedName>
        <fullName evidence="2">High mobility group box domain-containing protein</fullName>
    </submittedName>
</protein>